<dbReference type="InterPro" id="IPR024185">
    <property type="entry name" value="FTHF_cligase-like_sf"/>
</dbReference>
<keyword evidence="5" id="KW-0460">Magnesium</keyword>
<evidence type="ECO:0000256" key="3">
    <source>
        <dbReference type="ARBA" id="ARBA00022840"/>
    </source>
</evidence>
<dbReference type="Gene3D" id="3.40.50.10420">
    <property type="entry name" value="NagB/RpiA/CoA transferase-like"/>
    <property type="match status" value="1"/>
</dbReference>
<dbReference type="InterPro" id="IPR037171">
    <property type="entry name" value="NagB/RpiA_transferase-like"/>
</dbReference>
<evidence type="ECO:0000256" key="1">
    <source>
        <dbReference type="ARBA" id="ARBA00010638"/>
    </source>
</evidence>
<comment type="similarity">
    <text evidence="1 5">Belongs to the 5-formyltetrahydrofolate cyclo-ligase family.</text>
</comment>
<dbReference type="NCBIfam" id="TIGR02727">
    <property type="entry name" value="MTHFS_bact"/>
    <property type="match status" value="1"/>
</dbReference>
<comment type="catalytic activity">
    <reaction evidence="5">
        <text>(6S)-5-formyl-5,6,7,8-tetrahydrofolate + ATP = (6R)-5,10-methenyltetrahydrofolate + ADP + phosphate</text>
        <dbReference type="Rhea" id="RHEA:10488"/>
        <dbReference type="ChEBI" id="CHEBI:30616"/>
        <dbReference type="ChEBI" id="CHEBI:43474"/>
        <dbReference type="ChEBI" id="CHEBI:57455"/>
        <dbReference type="ChEBI" id="CHEBI:57457"/>
        <dbReference type="ChEBI" id="CHEBI:456216"/>
        <dbReference type="EC" id="6.3.3.2"/>
    </reaction>
</comment>
<dbReference type="GO" id="GO:0005524">
    <property type="term" value="F:ATP binding"/>
    <property type="evidence" value="ECO:0007669"/>
    <property type="project" value="UniProtKB-KW"/>
</dbReference>
<dbReference type="Proteomes" id="UP000296352">
    <property type="component" value="Chromosome"/>
</dbReference>
<dbReference type="PANTHER" id="PTHR23407">
    <property type="entry name" value="ATPASE INHIBITOR/5-FORMYLTETRAHYDROFOLATE CYCLO-LIGASE"/>
    <property type="match status" value="1"/>
</dbReference>
<feature type="binding site" evidence="4">
    <location>
        <begin position="148"/>
        <end position="156"/>
    </location>
    <ligand>
        <name>ATP</name>
        <dbReference type="ChEBI" id="CHEBI:30616"/>
    </ligand>
</feature>
<evidence type="ECO:0000256" key="5">
    <source>
        <dbReference type="RuleBase" id="RU361279"/>
    </source>
</evidence>
<feature type="compositionally biased region" description="Low complexity" evidence="6">
    <location>
        <begin position="1"/>
        <end position="13"/>
    </location>
</feature>
<dbReference type="EC" id="6.3.3.2" evidence="5"/>
<dbReference type="GO" id="GO:0046872">
    <property type="term" value="F:metal ion binding"/>
    <property type="evidence" value="ECO:0007669"/>
    <property type="project" value="UniProtKB-KW"/>
</dbReference>
<feature type="binding site" evidence="4">
    <location>
        <position position="72"/>
    </location>
    <ligand>
        <name>substrate</name>
    </ligand>
</feature>
<dbReference type="PANTHER" id="PTHR23407:SF1">
    <property type="entry name" value="5-FORMYLTETRAHYDROFOLATE CYCLO-LIGASE"/>
    <property type="match status" value="1"/>
</dbReference>
<protein>
    <recommendedName>
        <fullName evidence="5">5-formyltetrahydrofolate cyclo-ligase</fullName>
        <ecNumber evidence="5">6.3.3.2</ecNumber>
    </recommendedName>
</protein>
<keyword evidence="8" id="KW-1185">Reference proteome</keyword>
<proteinExistence type="inferred from homology"/>
<name>A0A4P7QF74_9CORY</name>
<dbReference type="AlphaFoldDB" id="A0A4P7QF74"/>
<comment type="cofactor">
    <cofactor evidence="5">
        <name>Mg(2+)</name>
        <dbReference type="ChEBI" id="CHEBI:18420"/>
    </cofactor>
</comment>
<keyword evidence="2 4" id="KW-0547">Nucleotide-binding</keyword>
<dbReference type="EMBL" id="CP039247">
    <property type="protein sequence ID" value="QCB28040.1"/>
    <property type="molecule type" value="Genomic_DNA"/>
</dbReference>
<keyword evidence="3 4" id="KW-0067">ATP-binding</keyword>
<dbReference type="OrthoDB" id="3242798at2"/>
<dbReference type="GO" id="GO:0009396">
    <property type="term" value="P:folic acid-containing compound biosynthetic process"/>
    <property type="evidence" value="ECO:0007669"/>
    <property type="project" value="TreeGrafter"/>
</dbReference>
<dbReference type="KEGG" id="cee:CENDO_03735"/>
<dbReference type="GO" id="GO:0035999">
    <property type="term" value="P:tetrahydrofolate interconversion"/>
    <property type="evidence" value="ECO:0007669"/>
    <property type="project" value="TreeGrafter"/>
</dbReference>
<keyword evidence="7" id="KW-0436">Ligase</keyword>
<gene>
    <name evidence="7" type="ORF">CENDO_03735</name>
</gene>
<dbReference type="Pfam" id="PF01812">
    <property type="entry name" value="5-FTHF_cyc-lig"/>
    <property type="match status" value="1"/>
</dbReference>
<dbReference type="PIRSF" id="PIRSF006806">
    <property type="entry name" value="FTHF_cligase"/>
    <property type="match status" value="1"/>
</dbReference>
<dbReference type="GO" id="GO:0030272">
    <property type="term" value="F:5-formyltetrahydrofolate cyclo-ligase activity"/>
    <property type="evidence" value="ECO:0007669"/>
    <property type="project" value="UniProtKB-EC"/>
</dbReference>
<dbReference type="RefSeq" id="WP_136140833.1">
    <property type="nucleotide sequence ID" value="NZ_CP039247.1"/>
</dbReference>
<dbReference type="InterPro" id="IPR002698">
    <property type="entry name" value="FTHF_cligase"/>
</dbReference>
<sequence length="209" mass="22471">MSSSRDSQPNSSSAALRSEKRDLRLTHKARRDALQPSVKESYDREITAHLREYVQQLGGRPQIAAYSPLPSEPGGSQLVPALSEIAELWLPVSGEAGILQWGRYTPGSSRIGAYGITEPEPPHSDSSILSSLDAVIIPAMAIDNAGYRLGKGAGYYDRALDAIEGHDVGLIGVVYSFELVPRVPAEAHDLPVSAMITELGLVKPTGREL</sequence>
<evidence type="ECO:0000256" key="6">
    <source>
        <dbReference type="SAM" id="MobiDB-lite"/>
    </source>
</evidence>
<evidence type="ECO:0000313" key="7">
    <source>
        <dbReference type="EMBL" id="QCB28040.1"/>
    </source>
</evidence>
<feature type="region of interest" description="Disordered" evidence="6">
    <location>
        <begin position="1"/>
        <end position="40"/>
    </location>
</feature>
<feature type="binding site" evidence="4">
    <location>
        <begin position="20"/>
        <end position="24"/>
    </location>
    <ligand>
        <name>ATP</name>
        <dbReference type="ChEBI" id="CHEBI:30616"/>
    </ligand>
</feature>
<evidence type="ECO:0000256" key="2">
    <source>
        <dbReference type="ARBA" id="ARBA00022741"/>
    </source>
</evidence>
<organism evidence="7 8">
    <name type="scientific">Corynebacterium endometrii</name>
    <dbReference type="NCBI Taxonomy" id="2488819"/>
    <lineage>
        <taxon>Bacteria</taxon>
        <taxon>Bacillati</taxon>
        <taxon>Actinomycetota</taxon>
        <taxon>Actinomycetes</taxon>
        <taxon>Mycobacteriales</taxon>
        <taxon>Corynebacteriaceae</taxon>
        <taxon>Corynebacterium</taxon>
    </lineage>
</organism>
<accession>A0A4P7QF74</accession>
<keyword evidence="5" id="KW-0479">Metal-binding</keyword>
<dbReference type="SUPFAM" id="SSF100950">
    <property type="entry name" value="NagB/RpiA/CoA transferase-like"/>
    <property type="match status" value="1"/>
</dbReference>
<evidence type="ECO:0000256" key="4">
    <source>
        <dbReference type="PIRSR" id="PIRSR006806-1"/>
    </source>
</evidence>
<evidence type="ECO:0000313" key="8">
    <source>
        <dbReference type="Proteomes" id="UP000296352"/>
    </source>
</evidence>
<reference evidence="7 8" key="1">
    <citation type="submission" date="2019-04" db="EMBL/GenBank/DDBJ databases">
        <title>Corynebacterium endometrii sp. nov., isolated from the uterus of a cow with endometritis.</title>
        <authorList>
            <person name="Ballas P."/>
            <person name="Ruckert C."/>
            <person name="Wagener K."/>
            <person name="Drillich M."/>
            <person name="Kaempfer P."/>
            <person name="Busse H.-J."/>
            <person name="Ehling-Schulz M."/>
        </authorList>
    </citation>
    <scope>NUCLEOTIDE SEQUENCE [LARGE SCALE GENOMIC DNA]</scope>
    <source>
        <strain evidence="7 8">LMM-1653</strain>
    </source>
</reference>